<evidence type="ECO:0000313" key="2">
    <source>
        <dbReference type="EMBL" id="PSJ58125.1"/>
    </source>
</evidence>
<keyword evidence="3" id="KW-1185">Reference proteome</keyword>
<organism evidence="2 3">
    <name type="scientific">Pseudaminobacter soli</name>
    <name type="common">ex Li et al. 2025</name>
    <dbReference type="NCBI Taxonomy" id="1295366"/>
    <lineage>
        <taxon>Bacteria</taxon>
        <taxon>Pseudomonadati</taxon>
        <taxon>Pseudomonadota</taxon>
        <taxon>Alphaproteobacteria</taxon>
        <taxon>Hyphomicrobiales</taxon>
        <taxon>Phyllobacteriaceae</taxon>
        <taxon>Pseudaminobacter</taxon>
    </lineage>
</organism>
<keyword evidence="1" id="KW-0472">Membrane</keyword>
<dbReference type="AlphaFoldDB" id="A0A2P7S6Q5"/>
<dbReference type="InterPro" id="IPR029062">
    <property type="entry name" value="Class_I_gatase-like"/>
</dbReference>
<proteinExistence type="predicted"/>
<keyword evidence="1" id="KW-0812">Transmembrane</keyword>
<protein>
    <recommendedName>
        <fullName evidence="4">Glutamine amidotransferase domain-containing protein</fullName>
    </recommendedName>
</protein>
<sequence>MNSWSLSFEPLLGLPLLALILVPLALLALAGLLFRRRGGLLRLVALVALAVALFNPVLLDENREPMQSVVALVVDRSPSQDIGDRTAQTNEALASLQEKLAHLKQFEVRVVEAGKADAADERTETRLFSALDGAFRDVPPSRIGGAIMITDGQVHDVPNGAPTFHAPLHALITGEEGEKDRRIRFEKAPRFGIVGKPLEMSYRVITSGGETGSVDVRVSINGKQVSVERAIIGQEMPLRITVPNAGRNIIEVAVDHEDGEITDINNRSVALVDGIRENLRVLLVSGEPHAGERTWRNLLKSDASVDLVHFTILRPPEKQDGTPINELSLIAFPTRELFVDKINEFDLIIFDRYQHRDVLPILYYDYITEYVEKGGALLIAAGPEYAGQQSIARTPLLPALPAMPTGEVVEKSFYPRLTDLGKRHPVTRGLEGSTSEPPNWSRWFRIIGVDHPEGEVVMKGPDDRPLLVLDRKGEGRVGMFLSDQGWLWARGFEGGGPHVSLYRRIAHWLMKEPELEEERLTANGRGMTLEIRRQTMSDNPGSAKVITPSGKPMTVPLTQTEPGIFSGSAVTKEIGLYQVANGNLSTLAHIGPINAPEFGDMVSTETVLKPYAEKTGGSVRRLAASSGVNVPSIVPVRGNSDAAGRDWIGLRTTNDSVLKSVSRVPLFGGFFGLGLLLMALGAMWYREGR</sequence>
<name>A0A2P7S6Q5_9HYPH</name>
<dbReference type="Gene3D" id="3.40.50.880">
    <property type="match status" value="1"/>
</dbReference>
<reference evidence="2 3" key="1">
    <citation type="submission" date="2018-03" db="EMBL/GenBank/DDBJ databases">
        <title>The draft genome of Mesorhizobium soli JCM 19897.</title>
        <authorList>
            <person name="Li L."/>
            <person name="Liu L."/>
            <person name="Liang L."/>
            <person name="Wang T."/>
            <person name="Zhang X."/>
        </authorList>
    </citation>
    <scope>NUCLEOTIDE SEQUENCE [LARGE SCALE GENOMIC DNA]</scope>
    <source>
        <strain evidence="2 3">JCM 19897</strain>
    </source>
</reference>
<keyword evidence="1" id="KW-1133">Transmembrane helix</keyword>
<dbReference type="OrthoDB" id="9769144at2"/>
<dbReference type="PANTHER" id="PTHR37947:SF1">
    <property type="entry name" value="BLL2462 PROTEIN"/>
    <property type="match status" value="1"/>
</dbReference>
<dbReference type="EMBL" id="PXYL01000011">
    <property type="protein sequence ID" value="PSJ58125.1"/>
    <property type="molecule type" value="Genomic_DNA"/>
</dbReference>
<feature type="transmembrane region" description="Helical" evidence="1">
    <location>
        <begin position="40"/>
        <end position="59"/>
    </location>
</feature>
<dbReference type="Proteomes" id="UP000240653">
    <property type="component" value="Unassembled WGS sequence"/>
</dbReference>
<evidence type="ECO:0000313" key="3">
    <source>
        <dbReference type="Proteomes" id="UP000240653"/>
    </source>
</evidence>
<gene>
    <name evidence="2" type="ORF">C7I85_19830</name>
</gene>
<dbReference type="SUPFAM" id="SSF52317">
    <property type="entry name" value="Class I glutamine amidotransferase-like"/>
    <property type="match status" value="1"/>
</dbReference>
<evidence type="ECO:0000256" key="1">
    <source>
        <dbReference type="SAM" id="Phobius"/>
    </source>
</evidence>
<dbReference type="RefSeq" id="WP_106725752.1">
    <property type="nucleotide sequence ID" value="NZ_PXYL01000011.1"/>
</dbReference>
<feature type="transmembrane region" description="Helical" evidence="1">
    <location>
        <begin position="12"/>
        <end position="33"/>
    </location>
</feature>
<feature type="transmembrane region" description="Helical" evidence="1">
    <location>
        <begin position="664"/>
        <end position="685"/>
    </location>
</feature>
<comment type="caution">
    <text evidence="2">The sequence shown here is derived from an EMBL/GenBank/DDBJ whole genome shotgun (WGS) entry which is preliminary data.</text>
</comment>
<evidence type="ECO:0008006" key="4">
    <source>
        <dbReference type="Google" id="ProtNLM"/>
    </source>
</evidence>
<accession>A0A2P7S6Q5</accession>
<dbReference type="PANTHER" id="PTHR37947">
    <property type="entry name" value="BLL2462 PROTEIN"/>
    <property type="match status" value="1"/>
</dbReference>